<comment type="caution">
    <text evidence="2">The sequence shown here is derived from an EMBL/GenBank/DDBJ whole genome shotgun (WGS) entry which is preliminary data.</text>
</comment>
<dbReference type="EMBL" id="ANPB02000003">
    <property type="protein sequence ID" value="KAF4486336.1"/>
    <property type="molecule type" value="Genomic_DNA"/>
</dbReference>
<keyword evidence="3" id="KW-1185">Reference proteome</keyword>
<sequence length="75" mass="8325">MKALLEFRLRSIHIHNHFVNLKTSSADLISHWPQLSRFSTFGSPLPKSSTANGPSAHPQHHHKHRLLFPAAAAAA</sequence>
<feature type="region of interest" description="Disordered" evidence="1">
    <location>
        <begin position="43"/>
        <end position="75"/>
    </location>
</feature>
<evidence type="ECO:0000256" key="1">
    <source>
        <dbReference type="SAM" id="MobiDB-lite"/>
    </source>
</evidence>
<dbReference type="Proteomes" id="UP000011096">
    <property type="component" value="Unassembled WGS sequence"/>
</dbReference>
<proteinExistence type="predicted"/>
<accession>A0A7J6JB23</accession>
<name>A0A7J6JB23_COLFN</name>
<dbReference type="OrthoDB" id="10282476at2759"/>
<dbReference type="RefSeq" id="XP_066009015.1">
    <property type="nucleotide sequence ID" value="XM_066151709.1"/>
</dbReference>
<gene>
    <name evidence="2" type="ORF">CGGC5_v006569</name>
</gene>
<evidence type="ECO:0000313" key="3">
    <source>
        <dbReference type="Proteomes" id="UP000011096"/>
    </source>
</evidence>
<organism evidence="2 3">
    <name type="scientific">Colletotrichum fructicola (strain Nara gc5)</name>
    <name type="common">Anthracnose fungus</name>
    <name type="synonym">Colletotrichum gloeosporioides (strain Nara gc5)</name>
    <dbReference type="NCBI Taxonomy" id="1213859"/>
    <lineage>
        <taxon>Eukaryota</taxon>
        <taxon>Fungi</taxon>
        <taxon>Dikarya</taxon>
        <taxon>Ascomycota</taxon>
        <taxon>Pezizomycotina</taxon>
        <taxon>Sordariomycetes</taxon>
        <taxon>Hypocreomycetidae</taxon>
        <taxon>Glomerellales</taxon>
        <taxon>Glomerellaceae</taxon>
        <taxon>Colletotrichum</taxon>
        <taxon>Colletotrichum gloeosporioides species complex</taxon>
    </lineage>
</organism>
<reference evidence="2 3" key="1">
    <citation type="submission" date="2012-08" db="EMBL/GenBank/DDBJ databases">
        <authorList>
            <person name="Gan P.H.P."/>
            <person name="Ikeda K."/>
            <person name="Irieda H."/>
            <person name="Narusaka M."/>
            <person name="O'Connell R.J."/>
            <person name="Narusaka Y."/>
            <person name="Takano Y."/>
            <person name="Kubo Y."/>
            <person name="Shirasu K."/>
        </authorList>
    </citation>
    <scope>NUCLEOTIDE SEQUENCE [LARGE SCALE GENOMIC DNA]</scope>
    <source>
        <strain evidence="2 3">Nara gc5</strain>
    </source>
</reference>
<dbReference type="AlphaFoldDB" id="A0A7J6JB23"/>
<evidence type="ECO:0000313" key="2">
    <source>
        <dbReference type="EMBL" id="KAF4486336.1"/>
    </source>
</evidence>
<dbReference type="InParanoid" id="A0A7J6JB23"/>
<dbReference type="GeneID" id="90979916"/>
<feature type="compositionally biased region" description="Polar residues" evidence="1">
    <location>
        <begin position="43"/>
        <end position="53"/>
    </location>
</feature>
<protein>
    <submittedName>
        <fullName evidence="2">Uncharacterized protein</fullName>
    </submittedName>
</protein>
<reference evidence="2 3" key="2">
    <citation type="submission" date="2020-04" db="EMBL/GenBank/DDBJ databases">
        <title>Genome sequencing and assembly of multiple isolates from the Colletotrichum gloeosporioides species complex.</title>
        <authorList>
            <person name="Gan P."/>
            <person name="Shirasu K."/>
        </authorList>
    </citation>
    <scope>NUCLEOTIDE SEQUENCE [LARGE SCALE GENOMIC DNA]</scope>
    <source>
        <strain evidence="2 3">Nara gc5</strain>
    </source>
</reference>